<proteinExistence type="predicted"/>
<evidence type="ECO:0000313" key="1">
    <source>
        <dbReference type="EMBL" id="CAH2040139.1"/>
    </source>
</evidence>
<reference evidence="1" key="1">
    <citation type="submission" date="2022-03" db="EMBL/GenBank/DDBJ databases">
        <authorList>
            <person name="Martin H S."/>
        </authorList>
    </citation>
    <scope>NUCLEOTIDE SEQUENCE</scope>
</reference>
<protein>
    <submittedName>
        <fullName evidence="1">Uncharacterized protein</fullName>
    </submittedName>
</protein>
<dbReference type="Proteomes" id="UP000837857">
    <property type="component" value="Chromosome 12"/>
</dbReference>
<feature type="non-terminal residue" evidence="1">
    <location>
        <position position="1"/>
    </location>
</feature>
<keyword evidence="2" id="KW-1185">Reference proteome</keyword>
<evidence type="ECO:0000313" key="2">
    <source>
        <dbReference type="Proteomes" id="UP000837857"/>
    </source>
</evidence>
<dbReference type="EMBL" id="OW152824">
    <property type="protein sequence ID" value="CAH2040139.1"/>
    <property type="molecule type" value="Genomic_DNA"/>
</dbReference>
<name>A0ABN8HZE1_9NEOP</name>
<organism evidence="1 2">
    <name type="scientific">Iphiclides podalirius</name>
    <name type="common">scarce swallowtail</name>
    <dbReference type="NCBI Taxonomy" id="110791"/>
    <lineage>
        <taxon>Eukaryota</taxon>
        <taxon>Metazoa</taxon>
        <taxon>Ecdysozoa</taxon>
        <taxon>Arthropoda</taxon>
        <taxon>Hexapoda</taxon>
        <taxon>Insecta</taxon>
        <taxon>Pterygota</taxon>
        <taxon>Neoptera</taxon>
        <taxon>Endopterygota</taxon>
        <taxon>Lepidoptera</taxon>
        <taxon>Glossata</taxon>
        <taxon>Ditrysia</taxon>
        <taxon>Papilionoidea</taxon>
        <taxon>Papilionidae</taxon>
        <taxon>Papilioninae</taxon>
        <taxon>Iphiclides</taxon>
    </lineage>
</organism>
<gene>
    <name evidence="1" type="ORF">IPOD504_LOCUS2311</name>
</gene>
<sequence>MPESIIRDCHQYPVFSSVASETPSACTVTKVAHTAVQYRANNWPRRGKTRHLSRQPYFLYCRLTHKAPVGNSPAEYRQKLQKATFPC</sequence>
<accession>A0ABN8HZE1</accession>